<proteinExistence type="predicted"/>
<accession>A0ABD3FVP8</accession>
<comment type="caution">
    <text evidence="1">The sequence shown here is derived from an EMBL/GenBank/DDBJ whole genome shotgun (WGS) entry which is preliminary data.</text>
</comment>
<keyword evidence="2" id="KW-1185">Reference proteome</keyword>
<name>A0ABD3FVP8_9STRA</name>
<evidence type="ECO:0000313" key="1">
    <source>
        <dbReference type="EMBL" id="KAL3670813.1"/>
    </source>
</evidence>
<dbReference type="EMBL" id="JBIMZQ010000006">
    <property type="protein sequence ID" value="KAL3670813.1"/>
    <property type="molecule type" value="Genomic_DNA"/>
</dbReference>
<dbReference type="AlphaFoldDB" id="A0ABD3FVP8"/>
<evidence type="ECO:0000313" key="2">
    <source>
        <dbReference type="Proteomes" id="UP001632037"/>
    </source>
</evidence>
<protein>
    <submittedName>
        <fullName evidence="1">Uncharacterized protein</fullName>
    </submittedName>
</protein>
<organism evidence="1 2">
    <name type="scientific">Phytophthora oleae</name>
    <dbReference type="NCBI Taxonomy" id="2107226"/>
    <lineage>
        <taxon>Eukaryota</taxon>
        <taxon>Sar</taxon>
        <taxon>Stramenopiles</taxon>
        <taxon>Oomycota</taxon>
        <taxon>Peronosporomycetes</taxon>
        <taxon>Peronosporales</taxon>
        <taxon>Peronosporaceae</taxon>
        <taxon>Phytophthora</taxon>
    </lineage>
</organism>
<reference evidence="1 2" key="1">
    <citation type="submission" date="2024-09" db="EMBL/GenBank/DDBJ databases">
        <title>Genome sequencing and assembly of Phytophthora oleae, isolate VK10A, causative agent of rot of olive drupes.</title>
        <authorList>
            <person name="Conti Taguali S."/>
            <person name="Riolo M."/>
            <person name="La Spada F."/>
            <person name="Cacciola S.O."/>
            <person name="Dionisio G."/>
        </authorList>
    </citation>
    <scope>NUCLEOTIDE SEQUENCE [LARGE SCALE GENOMIC DNA]</scope>
    <source>
        <strain evidence="1 2">VK10A</strain>
    </source>
</reference>
<gene>
    <name evidence="1" type="ORF">V7S43_003999</name>
</gene>
<sequence length="136" mass="16067">MNTAPSSPLLDETELLALVDDVWKHQSAPNPKKRRRRDRNRPWHEIARLQAEAEELEREVENQLAQASTRARDNFATYLNNAELKALIRESIKDTRTLEWNLNQHMQELVRMLPRSMHMTPRNLPFVVNQDDEVFL</sequence>
<dbReference type="Proteomes" id="UP001632037">
    <property type="component" value="Unassembled WGS sequence"/>
</dbReference>